<dbReference type="PANTHER" id="PTHR43798:SF27">
    <property type="entry name" value="HYDROLASE ALPHA_BETA HYDROLASE FOLD FAMILY"/>
    <property type="match status" value="1"/>
</dbReference>
<feature type="transmembrane region" description="Helical" evidence="1">
    <location>
        <begin position="493"/>
        <end position="518"/>
    </location>
</feature>
<proteinExistence type="predicted"/>
<keyword evidence="1" id="KW-1133">Transmembrane helix</keyword>
<keyword evidence="1" id="KW-0472">Membrane</keyword>
<feature type="transmembrane region" description="Helical" evidence="1">
    <location>
        <begin position="530"/>
        <end position="549"/>
    </location>
</feature>
<organism evidence="4 5">
    <name type="scientific">Acrocarpospora pleiomorpha</name>
    <dbReference type="NCBI Taxonomy" id="90975"/>
    <lineage>
        <taxon>Bacteria</taxon>
        <taxon>Bacillati</taxon>
        <taxon>Actinomycetota</taxon>
        <taxon>Actinomycetes</taxon>
        <taxon>Streptosporangiales</taxon>
        <taxon>Streptosporangiaceae</taxon>
        <taxon>Acrocarpospora</taxon>
    </lineage>
</organism>
<name>A0A5M3XBC0_9ACTN</name>
<feature type="transmembrane region" description="Helical" evidence="1">
    <location>
        <begin position="556"/>
        <end position="575"/>
    </location>
</feature>
<dbReference type="AlphaFoldDB" id="A0A5M3XBC0"/>
<dbReference type="Pfam" id="PF00561">
    <property type="entry name" value="Abhydrolase_1"/>
    <property type="match status" value="1"/>
</dbReference>
<dbReference type="InterPro" id="IPR050266">
    <property type="entry name" value="AB_hydrolase_sf"/>
</dbReference>
<dbReference type="PANTHER" id="PTHR43798">
    <property type="entry name" value="MONOACYLGLYCEROL LIPASE"/>
    <property type="match status" value="1"/>
</dbReference>
<feature type="domain" description="AB hydrolase-1" evidence="3">
    <location>
        <begin position="78"/>
        <end position="413"/>
    </location>
</feature>
<evidence type="ECO:0000256" key="2">
    <source>
        <dbReference type="SAM" id="SignalP"/>
    </source>
</evidence>
<keyword evidence="1" id="KW-0812">Transmembrane</keyword>
<dbReference type="RefSeq" id="WP_344316234.1">
    <property type="nucleotide sequence ID" value="NZ_BAAAHM010000004.1"/>
</dbReference>
<evidence type="ECO:0000313" key="4">
    <source>
        <dbReference type="EMBL" id="GES18987.1"/>
    </source>
</evidence>
<feature type="chain" id="PRO_5024363646" description="AB hydrolase-1 domain-containing protein" evidence="2">
    <location>
        <begin position="27"/>
        <end position="576"/>
    </location>
</feature>
<dbReference type="InterPro" id="IPR000073">
    <property type="entry name" value="AB_hydrolase_1"/>
</dbReference>
<dbReference type="EMBL" id="BLAF01000009">
    <property type="protein sequence ID" value="GES18987.1"/>
    <property type="molecule type" value="Genomic_DNA"/>
</dbReference>
<evidence type="ECO:0000256" key="1">
    <source>
        <dbReference type="SAM" id="Phobius"/>
    </source>
</evidence>
<gene>
    <name evidence="4" type="ORF">Aple_018820</name>
</gene>
<dbReference type="Gene3D" id="3.40.50.1820">
    <property type="entry name" value="alpha/beta hydrolase"/>
    <property type="match status" value="1"/>
</dbReference>
<evidence type="ECO:0000313" key="5">
    <source>
        <dbReference type="Proteomes" id="UP000377595"/>
    </source>
</evidence>
<feature type="transmembrane region" description="Helical" evidence="1">
    <location>
        <begin position="454"/>
        <end position="481"/>
    </location>
</feature>
<keyword evidence="5" id="KW-1185">Reference proteome</keyword>
<comment type="caution">
    <text evidence="4">The sequence shown here is derived from an EMBL/GenBank/DDBJ whole genome shotgun (WGS) entry which is preliminary data.</text>
</comment>
<dbReference type="SUPFAM" id="SSF53474">
    <property type="entry name" value="alpha/beta-Hydrolases"/>
    <property type="match status" value="1"/>
</dbReference>
<feature type="signal peptide" evidence="2">
    <location>
        <begin position="1"/>
        <end position="26"/>
    </location>
</feature>
<reference evidence="4 5" key="1">
    <citation type="submission" date="2019-10" db="EMBL/GenBank/DDBJ databases">
        <title>Whole genome shotgun sequence of Acrocarpospora pleiomorpha NBRC 16267.</title>
        <authorList>
            <person name="Ichikawa N."/>
            <person name="Kimura A."/>
            <person name="Kitahashi Y."/>
            <person name="Komaki H."/>
            <person name="Oguchi A."/>
        </authorList>
    </citation>
    <scope>NUCLEOTIDE SEQUENCE [LARGE SCALE GENOMIC DNA]</scope>
    <source>
        <strain evidence="4 5">NBRC 16267</strain>
    </source>
</reference>
<dbReference type="GO" id="GO:0003824">
    <property type="term" value="F:catalytic activity"/>
    <property type="evidence" value="ECO:0007669"/>
    <property type="project" value="UniProtKB-ARBA"/>
</dbReference>
<protein>
    <recommendedName>
        <fullName evidence="3">AB hydrolase-1 domain-containing protein</fullName>
    </recommendedName>
</protein>
<keyword evidence="2" id="KW-0732">Signal</keyword>
<evidence type="ECO:0000259" key="3">
    <source>
        <dbReference type="Pfam" id="PF00561"/>
    </source>
</evidence>
<sequence>MRQWTTLLTVTLAVIGSLGLPGPAHADGGIEDRPCPVSVPTGTTCGFMLVPERRDVFGSATVKVGFAVRRAGGDQPDPLVFATGGPGSAALPLIGTLADLAPGRDVIVIEQRGGRYSEPRLACPEIATGIVAGLKASRADEVSVAAATCRARLTADLRGYRTREIAADIVDLRHSLGYPEWNLLGISYSTRAMLLAAAMDPEGTRSVVLDSYLPESTPWYDQAVPSLRGSIAKLGVTDRFDAMVARLNRVPATMEIRDPVTQAPVEVRLTGDDVATLIGEALMETDVVPIVPALVDGLADGDYTLLRPLVDQVGDGLTSHEWGEYYAVQCQDEAPSNTFADKRLITVAADAAVCGQWRLAGSRPENATTEAPVLVLGGQYDPTTPPEAAKAAIQTLPNARFAEFAGVGHGVFLSSNCGRETVRAFLNDPSAATPCDAGQRPHENLKPGELHLTLLGYTALGAPWVLAPLGLFLLTAAVQLLGGGLTVRRGGGYTALAGLTGLAFGGLAALSLTGMAGGPNAIGIGVPPAIVWYGLLAVASAALSIVAAFRLRAPAITILPAGIGIIFIAWLYGWAL</sequence>
<dbReference type="Proteomes" id="UP000377595">
    <property type="component" value="Unassembled WGS sequence"/>
</dbReference>
<dbReference type="GO" id="GO:0016020">
    <property type="term" value="C:membrane"/>
    <property type="evidence" value="ECO:0007669"/>
    <property type="project" value="TreeGrafter"/>
</dbReference>
<dbReference type="InterPro" id="IPR029058">
    <property type="entry name" value="AB_hydrolase_fold"/>
</dbReference>
<accession>A0A5M3XBC0</accession>